<dbReference type="Gene3D" id="3.40.140.10">
    <property type="entry name" value="Cytidine Deaminase, domain 2"/>
    <property type="match status" value="1"/>
</dbReference>
<dbReference type="GO" id="GO:0005737">
    <property type="term" value="C:cytoplasm"/>
    <property type="evidence" value="ECO:0007669"/>
    <property type="project" value="TreeGrafter"/>
</dbReference>
<dbReference type="PROSITE" id="PS51747">
    <property type="entry name" value="CYT_DCMP_DEAMINASES_2"/>
    <property type="match status" value="1"/>
</dbReference>
<evidence type="ECO:0000259" key="2">
    <source>
        <dbReference type="PROSITE" id="PS51747"/>
    </source>
</evidence>
<keyword evidence="1" id="KW-0378">Hydrolase</keyword>
<dbReference type="InterPro" id="IPR002125">
    <property type="entry name" value="CMP_dCMP_dom"/>
</dbReference>
<dbReference type="PANTHER" id="PTHR11086">
    <property type="entry name" value="DEOXYCYTIDYLATE DEAMINASE-RELATED"/>
    <property type="match status" value="1"/>
</dbReference>
<dbReference type="GO" id="GO:0004132">
    <property type="term" value="F:dCMP deaminase activity"/>
    <property type="evidence" value="ECO:0007669"/>
    <property type="project" value="InterPro"/>
</dbReference>
<dbReference type="PIRSF" id="PIRSF006019">
    <property type="entry name" value="dCMP_deaminase"/>
    <property type="match status" value="1"/>
</dbReference>
<name>A0A6M3MCY3_9ZZZZ</name>
<dbReference type="Pfam" id="PF00383">
    <property type="entry name" value="dCMP_cyt_deam_1"/>
    <property type="match status" value="1"/>
</dbReference>
<evidence type="ECO:0000256" key="1">
    <source>
        <dbReference type="ARBA" id="ARBA00022801"/>
    </source>
</evidence>
<sequence>MSNRWDRYFFDICIAVSSKSSCLSRQVGAILVRDHSIVATGYNGPARGFPHCKMQCPRKVAGYKSGEGLHICPAAHAEGNCIANAARLGVIVSNTTLYLNQTTPCKDCMILLVNAGITEVVAETSILYHELSKQIAEHGKIKIRKFDL</sequence>
<accession>A0A6M3MCY3</accession>
<reference evidence="3" key="1">
    <citation type="submission" date="2020-03" db="EMBL/GenBank/DDBJ databases">
        <title>The deep terrestrial virosphere.</title>
        <authorList>
            <person name="Holmfeldt K."/>
            <person name="Nilsson E."/>
            <person name="Simone D."/>
            <person name="Lopez-Fernandez M."/>
            <person name="Wu X."/>
            <person name="de Brujin I."/>
            <person name="Lundin D."/>
            <person name="Andersson A."/>
            <person name="Bertilsson S."/>
            <person name="Dopson M."/>
        </authorList>
    </citation>
    <scope>NUCLEOTIDE SEQUENCE</scope>
    <source>
        <strain evidence="3">MM171B01125</strain>
    </source>
</reference>
<feature type="domain" description="CMP/dCMP-type deaminase" evidence="2">
    <location>
        <begin position="4"/>
        <end position="148"/>
    </location>
</feature>
<dbReference type="PANTHER" id="PTHR11086:SF18">
    <property type="entry name" value="DEOXYCYTIDYLATE DEAMINASE"/>
    <property type="match status" value="1"/>
</dbReference>
<dbReference type="GO" id="GO:0006220">
    <property type="term" value="P:pyrimidine nucleotide metabolic process"/>
    <property type="evidence" value="ECO:0007669"/>
    <property type="project" value="InterPro"/>
</dbReference>
<dbReference type="InterPro" id="IPR016473">
    <property type="entry name" value="dCMP_deaminase"/>
</dbReference>
<dbReference type="SUPFAM" id="SSF53927">
    <property type="entry name" value="Cytidine deaminase-like"/>
    <property type="match status" value="1"/>
</dbReference>
<gene>
    <name evidence="3" type="ORF">MM171B01125_0006</name>
</gene>
<dbReference type="EMBL" id="MT143798">
    <property type="protein sequence ID" value="QJB02642.1"/>
    <property type="molecule type" value="Genomic_DNA"/>
</dbReference>
<proteinExistence type="predicted"/>
<protein>
    <submittedName>
        <fullName evidence="3">Putative CMP/dCMP deaminase zinc-binding</fullName>
    </submittedName>
</protein>
<dbReference type="AlphaFoldDB" id="A0A6M3MCY3"/>
<dbReference type="GO" id="GO:0008270">
    <property type="term" value="F:zinc ion binding"/>
    <property type="evidence" value="ECO:0007669"/>
    <property type="project" value="InterPro"/>
</dbReference>
<dbReference type="InterPro" id="IPR016193">
    <property type="entry name" value="Cytidine_deaminase-like"/>
</dbReference>
<dbReference type="InterPro" id="IPR015517">
    <property type="entry name" value="dCMP_deaminase-rel"/>
</dbReference>
<organism evidence="3">
    <name type="scientific">viral metagenome</name>
    <dbReference type="NCBI Taxonomy" id="1070528"/>
    <lineage>
        <taxon>unclassified sequences</taxon>
        <taxon>metagenomes</taxon>
        <taxon>organismal metagenomes</taxon>
    </lineage>
</organism>
<evidence type="ECO:0000313" key="3">
    <source>
        <dbReference type="EMBL" id="QJB02642.1"/>
    </source>
</evidence>